<protein>
    <recommendedName>
        <fullName evidence="2">CRAL-TRIO domain-containing protein</fullName>
    </recommendedName>
</protein>
<evidence type="ECO:0008006" key="2">
    <source>
        <dbReference type="Google" id="ProtNLM"/>
    </source>
</evidence>
<proteinExistence type="predicted"/>
<dbReference type="EMBL" id="HBIN01004418">
    <property type="protein sequence ID" value="CAE0432796.1"/>
    <property type="molecule type" value="Transcribed_RNA"/>
</dbReference>
<reference evidence="1" key="1">
    <citation type="submission" date="2021-01" db="EMBL/GenBank/DDBJ databases">
        <authorList>
            <person name="Corre E."/>
            <person name="Pelletier E."/>
            <person name="Niang G."/>
            <person name="Scheremetjew M."/>
            <person name="Finn R."/>
            <person name="Kale V."/>
            <person name="Holt S."/>
            <person name="Cochrane G."/>
            <person name="Meng A."/>
            <person name="Brown T."/>
            <person name="Cohen L."/>
        </authorList>
    </citation>
    <scope>NUCLEOTIDE SEQUENCE</scope>
    <source>
        <strain evidence="1">GSBS06</strain>
    </source>
</reference>
<organism evidence="1">
    <name type="scientific">Aplanochytrium stocchinoi</name>
    <dbReference type="NCBI Taxonomy" id="215587"/>
    <lineage>
        <taxon>Eukaryota</taxon>
        <taxon>Sar</taxon>
        <taxon>Stramenopiles</taxon>
        <taxon>Bigyra</taxon>
        <taxon>Labyrinthulomycetes</taxon>
        <taxon>Thraustochytrida</taxon>
        <taxon>Thraustochytriidae</taxon>
        <taxon>Aplanochytrium</taxon>
    </lineage>
</organism>
<gene>
    <name evidence="1" type="ORF">ASTO00021_LOCUS3114</name>
</gene>
<name>A0A7S3LLT9_9STRA</name>
<accession>A0A7S3LLT9</accession>
<sequence>MVQEVADHELDRGDPRYTLTDFEREEVLALKTSCDEVGIDYDSIFELAKYCLVSSSIQDTKKRRADSLNRLKKKRAFEKKHDLESLEVFECVKILQENMPDWAVSCGKIGDKQCVGYSSGGTDPGFFKRVQNALEIVCKVEFTRYDLAAADLEEARRGFVVVGSMKGLKANPISAARMGISLKVLFDKMNANRIKNIYAESPRALAYFASMVLNVFPKKIRERVDIAGSISELKVAKGEGFYQNVPSVFGGEYDMPVEDWIHERMDVLNETKRKVVL</sequence>
<evidence type="ECO:0000313" key="1">
    <source>
        <dbReference type="EMBL" id="CAE0432796.1"/>
    </source>
</evidence>
<dbReference type="AlphaFoldDB" id="A0A7S3LLT9"/>